<protein>
    <recommendedName>
        <fullName evidence="9">Zn(2)-C6 fungal-type domain-containing protein</fullName>
    </recommendedName>
</protein>
<dbReference type="SUPFAM" id="SSF57701">
    <property type="entry name" value="Zn2/Cys6 DNA-binding domain"/>
    <property type="match status" value="1"/>
</dbReference>
<keyword evidence="4" id="KW-0805">Transcription regulation</keyword>
<dbReference type="OrthoDB" id="2154091at2759"/>
<sequence length="733" mass="82461">MASPTPRHATHRSGGLKNRNAPRASLACLRCRERKIKCDVQAREGRGLCTPCQSSGTQCIVRHDDDRKRASMASSSNDHYQVQSPLLHRDVTLPILHANGQVVSNENTHLISQNSTSFSIDNISHPLRPWEDEPRMATSSLLQSAQEDRPETFSTGAVDGGAVLHPPSSSKPIESARVRATSASYEDDRQVKPKVRLRCFGPTCPLHVLLRPTPPKSPEIAAENPDAYTWSLDSEQFQRELLNIYFDFQPLSIIVINKEAFMEHYSIGLPSEYYSEFLLNCILACAVRLSTRVAIRSLSELYIKRAKTHLVDALEHAIIATLQGFCLLSEFEMSSGNDQAGWLYAGIACRLLFDLGLHQDCTDLVRIGHLSESEAAIRRQVFFGCMVNERLWCIYLGRPSLIKLPDFSTPKPKIADPSFETQTQAAWVDLSILSSEIADIFNCPSLIDEQTIRRLIEVDARLHSWYDSLPPVLSWKGSREMDLHSCVFALHMQFYGIQILVFRTSIMTRRKFSPAAFSEEEICKLRGLTLDQSRLLYRDSAMQIARLLIAFQQKVGIERVPTVMLDNLYIATIALISYVSKKNGAQDVVENEIQCIVSLLDSLETLQTHYQVARRMRLTLSDVLERSWLANSVDSPLYHKLSIQNTNAASTQSSDHVALSRTRKPPYSRKTPPVFDMADLWIIPENYGGDIGYPQPINAPEIGHLADEDMDSDRGLAMDMGTFYVNGMDLLEM</sequence>
<evidence type="ECO:0000256" key="1">
    <source>
        <dbReference type="ARBA" id="ARBA00004123"/>
    </source>
</evidence>
<dbReference type="CDD" id="cd12148">
    <property type="entry name" value="fungal_TF_MHR"/>
    <property type="match status" value="1"/>
</dbReference>
<dbReference type="SMART" id="SM00066">
    <property type="entry name" value="GAL4"/>
    <property type="match status" value="1"/>
</dbReference>
<accession>A0A3E2GZA6</accession>
<evidence type="ECO:0000256" key="2">
    <source>
        <dbReference type="ARBA" id="ARBA00022723"/>
    </source>
</evidence>
<evidence type="ECO:0000313" key="10">
    <source>
        <dbReference type="EMBL" id="RFU26448.1"/>
    </source>
</evidence>
<keyword evidence="3" id="KW-0862">Zinc</keyword>
<dbReference type="SMART" id="SM00906">
    <property type="entry name" value="Fungal_trans"/>
    <property type="match status" value="1"/>
</dbReference>
<evidence type="ECO:0000256" key="4">
    <source>
        <dbReference type="ARBA" id="ARBA00023015"/>
    </source>
</evidence>
<reference evidence="10 11" key="1">
    <citation type="submission" date="2018-05" db="EMBL/GenBank/DDBJ databases">
        <title>Draft genome sequence of Scytalidium lignicola DSM 105466, a ubiquitous saprotrophic fungus.</title>
        <authorList>
            <person name="Buettner E."/>
            <person name="Gebauer A.M."/>
            <person name="Hofrichter M."/>
            <person name="Liers C."/>
            <person name="Kellner H."/>
        </authorList>
    </citation>
    <scope>NUCLEOTIDE SEQUENCE [LARGE SCALE GENOMIC DNA]</scope>
    <source>
        <strain evidence="10 11">DSM 105466</strain>
    </source>
</reference>
<dbReference type="Pfam" id="PF04082">
    <property type="entry name" value="Fungal_trans"/>
    <property type="match status" value="1"/>
</dbReference>
<keyword evidence="5" id="KW-0238">DNA-binding</keyword>
<dbReference type="CDD" id="cd00067">
    <property type="entry name" value="GAL4"/>
    <property type="match status" value="1"/>
</dbReference>
<dbReference type="STRING" id="5539.A0A3E2GZA6"/>
<dbReference type="EMBL" id="NCSJ02000261">
    <property type="protein sequence ID" value="RFU26448.1"/>
    <property type="molecule type" value="Genomic_DNA"/>
</dbReference>
<dbReference type="AlphaFoldDB" id="A0A3E2GZA6"/>
<proteinExistence type="predicted"/>
<feature type="non-terminal residue" evidence="10">
    <location>
        <position position="1"/>
    </location>
</feature>
<dbReference type="Gene3D" id="4.10.240.10">
    <property type="entry name" value="Zn(2)-C6 fungal-type DNA-binding domain"/>
    <property type="match status" value="1"/>
</dbReference>
<evidence type="ECO:0000256" key="3">
    <source>
        <dbReference type="ARBA" id="ARBA00022833"/>
    </source>
</evidence>
<dbReference type="InterPro" id="IPR007219">
    <property type="entry name" value="XnlR_reg_dom"/>
</dbReference>
<feature type="non-terminal residue" evidence="10">
    <location>
        <position position="733"/>
    </location>
</feature>
<dbReference type="InterPro" id="IPR051615">
    <property type="entry name" value="Transcr_Regulatory_Elem"/>
</dbReference>
<keyword evidence="7" id="KW-0539">Nucleus</keyword>
<dbReference type="GO" id="GO:0005634">
    <property type="term" value="C:nucleus"/>
    <property type="evidence" value="ECO:0007669"/>
    <property type="project" value="UniProtKB-SubCell"/>
</dbReference>
<comment type="caution">
    <text evidence="10">The sequence shown here is derived from an EMBL/GenBank/DDBJ whole genome shotgun (WGS) entry which is preliminary data.</text>
</comment>
<dbReference type="PROSITE" id="PS00463">
    <property type="entry name" value="ZN2_CY6_FUNGAL_1"/>
    <property type="match status" value="1"/>
</dbReference>
<dbReference type="GO" id="GO:0008270">
    <property type="term" value="F:zinc ion binding"/>
    <property type="evidence" value="ECO:0007669"/>
    <property type="project" value="InterPro"/>
</dbReference>
<evidence type="ECO:0000313" key="11">
    <source>
        <dbReference type="Proteomes" id="UP000258309"/>
    </source>
</evidence>
<dbReference type="InterPro" id="IPR001138">
    <property type="entry name" value="Zn2Cys6_DnaBD"/>
</dbReference>
<dbReference type="PANTHER" id="PTHR31313">
    <property type="entry name" value="TY1 ENHANCER ACTIVATOR"/>
    <property type="match status" value="1"/>
</dbReference>
<organism evidence="10 11">
    <name type="scientific">Scytalidium lignicola</name>
    <name type="common">Hyphomycete</name>
    <dbReference type="NCBI Taxonomy" id="5539"/>
    <lineage>
        <taxon>Eukaryota</taxon>
        <taxon>Fungi</taxon>
        <taxon>Dikarya</taxon>
        <taxon>Ascomycota</taxon>
        <taxon>Pezizomycotina</taxon>
        <taxon>Leotiomycetes</taxon>
        <taxon>Leotiomycetes incertae sedis</taxon>
        <taxon>Scytalidium</taxon>
    </lineage>
</organism>
<name>A0A3E2GZA6_SCYLI</name>
<evidence type="ECO:0000256" key="5">
    <source>
        <dbReference type="ARBA" id="ARBA00023125"/>
    </source>
</evidence>
<dbReference type="PANTHER" id="PTHR31313:SF81">
    <property type="entry name" value="TY1 ENHANCER ACTIVATOR"/>
    <property type="match status" value="1"/>
</dbReference>
<evidence type="ECO:0000259" key="9">
    <source>
        <dbReference type="PROSITE" id="PS50048"/>
    </source>
</evidence>
<keyword evidence="11" id="KW-1185">Reference proteome</keyword>
<dbReference type="GO" id="GO:0006351">
    <property type="term" value="P:DNA-templated transcription"/>
    <property type="evidence" value="ECO:0007669"/>
    <property type="project" value="InterPro"/>
</dbReference>
<gene>
    <name evidence="10" type="ORF">B7463_g9888</name>
</gene>
<keyword evidence="6" id="KW-0804">Transcription</keyword>
<comment type="subcellular location">
    <subcellularLocation>
        <location evidence="1">Nucleus</location>
    </subcellularLocation>
</comment>
<dbReference type="Proteomes" id="UP000258309">
    <property type="component" value="Unassembled WGS sequence"/>
</dbReference>
<dbReference type="GO" id="GO:0003677">
    <property type="term" value="F:DNA binding"/>
    <property type="evidence" value="ECO:0007669"/>
    <property type="project" value="UniProtKB-KW"/>
</dbReference>
<dbReference type="OMA" id="CTRISEV"/>
<keyword evidence="2" id="KW-0479">Metal-binding</keyword>
<dbReference type="InterPro" id="IPR036864">
    <property type="entry name" value="Zn2-C6_fun-type_DNA-bd_sf"/>
</dbReference>
<dbReference type="Pfam" id="PF00172">
    <property type="entry name" value="Zn_clus"/>
    <property type="match status" value="1"/>
</dbReference>
<feature type="domain" description="Zn(2)-C6 fungal-type" evidence="9">
    <location>
        <begin position="27"/>
        <end position="61"/>
    </location>
</feature>
<dbReference type="PROSITE" id="PS50048">
    <property type="entry name" value="ZN2_CY6_FUNGAL_2"/>
    <property type="match status" value="1"/>
</dbReference>
<evidence type="ECO:0000256" key="7">
    <source>
        <dbReference type="ARBA" id="ARBA00023242"/>
    </source>
</evidence>
<dbReference type="GO" id="GO:0000981">
    <property type="term" value="F:DNA-binding transcription factor activity, RNA polymerase II-specific"/>
    <property type="evidence" value="ECO:0007669"/>
    <property type="project" value="InterPro"/>
</dbReference>
<evidence type="ECO:0000256" key="6">
    <source>
        <dbReference type="ARBA" id="ARBA00023163"/>
    </source>
</evidence>
<evidence type="ECO:0000256" key="8">
    <source>
        <dbReference type="SAM" id="MobiDB-lite"/>
    </source>
</evidence>
<feature type="region of interest" description="Disordered" evidence="8">
    <location>
        <begin position="129"/>
        <end position="185"/>
    </location>
</feature>